<evidence type="ECO:0000256" key="8">
    <source>
        <dbReference type="PROSITE-ProRule" id="PRU00552"/>
    </source>
</evidence>
<dbReference type="EC" id="3.6.4.13" evidence="7"/>
<name>A0A9X4JD02_ACTEU</name>
<evidence type="ECO:0000256" key="1">
    <source>
        <dbReference type="ARBA" id="ARBA00022490"/>
    </source>
</evidence>
<dbReference type="GO" id="GO:0003676">
    <property type="term" value="F:nucleic acid binding"/>
    <property type="evidence" value="ECO:0007669"/>
    <property type="project" value="InterPro"/>
</dbReference>
<dbReference type="InterPro" id="IPR050079">
    <property type="entry name" value="DEAD_box_RNA_helicase"/>
</dbReference>
<dbReference type="InterPro" id="IPR011545">
    <property type="entry name" value="DEAD/DEAH_box_helicase_dom"/>
</dbReference>
<organism evidence="13 14">
    <name type="scientific">Actinobacillus equuli subsp. equuli</name>
    <dbReference type="NCBI Taxonomy" id="202947"/>
    <lineage>
        <taxon>Bacteria</taxon>
        <taxon>Pseudomonadati</taxon>
        <taxon>Pseudomonadota</taxon>
        <taxon>Gammaproteobacteria</taxon>
        <taxon>Pasteurellales</taxon>
        <taxon>Pasteurellaceae</taxon>
        <taxon>Actinobacillus</taxon>
    </lineage>
</organism>
<feature type="compositionally biased region" description="Basic residues" evidence="9">
    <location>
        <begin position="402"/>
        <end position="411"/>
    </location>
</feature>
<dbReference type="InterPro" id="IPR027417">
    <property type="entry name" value="P-loop_NTPase"/>
</dbReference>
<evidence type="ECO:0000256" key="4">
    <source>
        <dbReference type="ARBA" id="ARBA00022801"/>
    </source>
</evidence>
<dbReference type="InterPro" id="IPR028621">
    <property type="entry name" value="DEAD_helicase_SrmB"/>
</dbReference>
<comment type="catalytic activity">
    <reaction evidence="7">
        <text>ATP + H2O = ADP + phosphate + H(+)</text>
        <dbReference type="Rhea" id="RHEA:13065"/>
        <dbReference type="ChEBI" id="CHEBI:15377"/>
        <dbReference type="ChEBI" id="CHEBI:15378"/>
        <dbReference type="ChEBI" id="CHEBI:30616"/>
        <dbReference type="ChEBI" id="CHEBI:43474"/>
        <dbReference type="ChEBI" id="CHEBI:456216"/>
        <dbReference type="EC" id="3.6.4.13"/>
    </reaction>
</comment>
<evidence type="ECO:0000256" key="5">
    <source>
        <dbReference type="ARBA" id="ARBA00022806"/>
    </source>
</evidence>
<evidence type="ECO:0000259" key="10">
    <source>
        <dbReference type="PROSITE" id="PS51192"/>
    </source>
</evidence>
<dbReference type="InterPro" id="IPR014014">
    <property type="entry name" value="RNA_helicase_DEAD_Q_motif"/>
</dbReference>
<comment type="function">
    <text evidence="7">DEAD-box RNA helicase involved in the assembly of the 50S ribosomal subunit at low temperature. Exhibits RNA-stimulated ATP hydrolysis and RNA unwinding activity.</text>
</comment>
<feature type="region of interest" description="Disordered" evidence="9">
    <location>
        <begin position="387"/>
        <end position="445"/>
    </location>
</feature>
<dbReference type="SUPFAM" id="SSF52540">
    <property type="entry name" value="P-loop containing nucleoside triphosphate hydrolases"/>
    <property type="match status" value="1"/>
</dbReference>
<dbReference type="GO" id="GO:0000027">
    <property type="term" value="P:ribosomal large subunit assembly"/>
    <property type="evidence" value="ECO:0007669"/>
    <property type="project" value="UniProtKB-UniRule"/>
</dbReference>
<feature type="compositionally biased region" description="Basic residues" evidence="9">
    <location>
        <begin position="419"/>
        <end position="436"/>
    </location>
</feature>
<dbReference type="InterPro" id="IPR000629">
    <property type="entry name" value="RNA-helicase_DEAD-box_CS"/>
</dbReference>
<keyword evidence="14" id="KW-1185">Reference proteome</keyword>
<dbReference type="SMART" id="SM00487">
    <property type="entry name" value="DEXDc"/>
    <property type="match status" value="1"/>
</dbReference>
<evidence type="ECO:0000256" key="7">
    <source>
        <dbReference type="HAMAP-Rule" id="MF_00967"/>
    </source>
</evidence>
<sequence>MTTETPFMTFEELDLAPQLLKALNKKGYKRPTAVQAETIPHALDGRDLLGSAPTGTGKTAAFLLPAIQHLLDYPRRKPGAPRILILTPTRELAMQVAEEAQAFAEFTKLSIATITGGVAYQNHGEVFNSNQDIVVATPGRLMQYIKEENFDCRAVEILIFDEADRMLQMGFGQDAEKIAAETRWRKHTWLFSATLEGELLVDFTDRILDNPLKIDAEPSRRERKKIQQWYYHADNLEHKTKLLARLISTMEMEKAIVFVRRREDVRELSDTLRKRGLRSTYLEGDMAQTQRNQAITRLKEGVVNVLVATDVAARGIDIDDVDYVINFDLPYSADTYLHRIGRTARAGKKGSAISLVEAHDYKLLGKIKRYTEELLKARVIEGLEPRTKAPKDGELNTTTKKEKARIKKRKEAKKEAAKAKVKVRHKDTKNIGKRRKPTSEAAKSA</sequence>
<evidence type="ECO:0000313" key="13">
    <source>
        <dbReference type="EMBL" id="MDE8034020.1"/>
    </source>
</evidence>
<protein>
    <recommendedName>
        <fullName evidence="7">ATP-dependent RNA helicase SrmB</fullName>
        <ecNumber evidence="7">3.6.4.13</ecNumber>
    </recommendedName>
</protein>
<dbReference type="PROSITE" id="PS00039">
    <property type="entry name" value="DEAD_ATP_HELICASE"/>
    <property type="match status" value="1"/>
</dbReference>
<dbReference type="Pfam" id="PF00270">
    <property type="entry name" value="DEAD"/>
    <property type="match status" value="1"/>
</dbReference>
<evidence type="ECO:0000256" key="3">
    <source>
        <dbReference type="ARBA" id="ARBA00022741"/>
    </source>
</evidence>
<dbReference type="InterPro" id="IPR044742">
    <property type="entry name" value="DEAD/DEAH_RhlB"/>
</dbReference>
<accession>A0A9X4JD02</accession>
<dbReference type="CDD" id="cd18787">
    <property type="entry name" value="SF2_C_DEAD"/>
    <property type="match status" value="1"/>
</dbReference>
<dbReference type="Pfam" id="PF00271">
    <property type="entry name" value="Helicase_C"/>
    <property type="match status" value="1"/>
</dbReference>
<dbReference type="Proteomes" id="UP001142444">
    <property type="component" value="Unassembled WGS sequence"/>
</dbReference>
<dbReference type="PROSITE" id="PS51194">
    <property type="entry name" value="HELICASE_CTER"/>
    <property type="match status" value="1"/>
</dbReference>
<comment type="subcellular location">
    <subcellularLocation>
        <location evidence="7">Cytoplasm</location>
    </subcellularLocation>
</comment>
<dbReference type="EMBL" id="JAPHVQ010000002">
    <property type="protein sequence ID" value="MDE8034020.1"/>
    <property type="molecule type" value="Genomic_DNA"/>
</dbReference>
<comment type="subunit">
    <text evidence="7">Interacts with the 50S ribosomal subunit.</text>
</comment>
<feature type="domain" description="DEAD-box RNA helicase Q" evidence="12">
    <location>
        <begin position="8"/>
        <end position="36"/>
    </location>
</feature>
<evidence type="ECO:0000259" key="11">
    <source>
        <dbReference type="PROSITE" id="PS51194"/>
    </source>
</evidence>
<evidence type="ECO:0000256" key="6">
    <source>
        <dbReference type="ARBA" id="ARBA00022840"/>
    </source>
</evidence>
<dbReference type="FunFam" id="3.40.50.300:FF:000291">
    <property type="entry name" value="ATP-dependent RNA helicase SrmB"/>
    <property type="match status" value="1"/>
</dbReference>
<dbReference type="GO" id="GO:0005524">
    <property type="term" value="F:ATP binding"/>
    <property type="evidence" value="ECO:0007669"/>
    <property type="project" value="UniProtKB-UniRule"/>
</dbReference>
<dbReference type="PROSITE" id="PS51192">
    <property type="entry name" value="HELICASE_ATP_BIND_1"/>
    <property type="match status" value="1"/>
</dbReference>
<evidence type="ECO:0000256" key="9">
    <source>
        <dbReference type="SAM" id="MobiDB-lite"/>
    </source>
</evidence>
<dbReference type="AlphaFoldDB" id="A0A9X4JD02"/>
<dbReference type="HAMAP" id="MF_00967">
    <property type="entry name" value="DEAD_helicase_SrmB"/>
    <property type="match status" value="1"/>
</dbReference>
<dbReference type="InterPro" id="IPR001650">
    <property type="entry name" value="Helicase_C-like"/>
</dbReference>
<keyword evidence="5 7" id="KW-0347">Helicase</keyword>
<keyword evidence="6 7" id="KW-0067">ATP-binding</keyword>
<dbReference type="PANTHER" id="PTHR47959">
    <property type="entry name" value="ATP-DEPENDENT RNA HELICASE RHLE-RELATED"/>
    <property type="match status" value="1"/>
</dbReference>
<dbReference type="Gene3D" id="3.40.50.300">
    <property type="entry name" value="P-loop containing nucleotide triphosphate hydrolases"/>
    <property type="match status" value="2"/>
</dbReference>
<gene>
    <name evidence="7 13" type="primary">srmB</name>
    <name evidence="13" type="ORF">OQ257_02405</name>
</gene>
<evidence type="ECO:0000259" key="12">
    <source>
        <dbReference type="PROSITE" id="PS51195"/>
    </source>
</evidence>
<feature type="domain" description="Helicase ATP-binding" evidence="10">
    <location>
        <begin position="39"/>
        <end position="213"/>
    </location>
</feature>
<dbReference type="CDD" id="cd00268">
    <property type="entry name" value="DEADc"/>
    <property type="match status" value="1"/>
</dbReference>
<dbReference type="GO" id="GO:0003724">
    <property type="term" value="F:RNA helicase activity"/>
    <property type="evidence" value="ECO:0007669"/>
    <property type="project" value="UniProtKB-UniRule"/>
</dbReference>
<keyword evidence="1 7" id="KW-0963">Cytoplasm</keyword>
<reference evidence="13" key="2">
    <citation type="journal article" date="2023" name="Pathogens">
        <title>Pathological Features and Genomic Characterization of an Actinobacillus equuli subsp. equuli Bearing Unique Virulence-Associated Genes from an Adult Horse with Pleuropneumonia.</title>
        <authorList>
            <person name="Kamali M."/>
            <person name="Carossino M."/>
            <person name="Del Piero F."/>
            <person name="Peak L."/>
            <person name="Mitchell M.S."/>
            <person name="Willette J."/>
            <person name="Baker R."/>
            <person name="Li F."/>
            <person name="Kenez A."/>
            <person name="Balasuriya U.B.R."/>
            <person name="Go Y.Y."/>
        </authorList>
    </citation>
    <scope>NUCLEOTIDE SEQUENCE</scope>
    <source>
        <strain evidence="13">4524</strain>
    </source>
</reference>
<comment type="similarity">
    <text evidence="7">Belongs to the DEAD box helicase family. SrmB subfamily.</text>
</comment>
<reference evidence="13" key="1">
    <citation type="submission" date="2022-11" db="EMBL/GenBank/DDBJ databases">
        <authorList>
            <person name="Kamali M."/>
            <person name="Peak L."/>
            <person name="Go Y.Y."/>
            <person name="Balasuriya U.B.R."/>
            <person name="Carossino M."/>
        </authorList>
    </citation>
    <scope>NUCLEOTIDE SEQUENCE</scope>
    <source>
        <strain evidence="13">4524</strain>
    </source>
</reference>
<keyword evidence="2 7" id="KW-0690">Ribosome biogenesis</keyword>
<dbReference type="GO" id="GO:0016787">
    <property type="term" value="F:hydrolase activity"/>
    <property type="evidence" value="ECO:0007669"/>
    <property type="project" value="UniProtKB-KW"/>
</dbReference>
<dbReference type="SMART" id="SM00490">
    <property type="entry name" value="HELICc"/>
    <property type="match status" value="1"/>
</dbReference>
<feature type="short sequence motif" description="Q motif" evidence="8">
    <location>
        <begin position="8"/>
        <end position="36"/>
    </location>
</feature>
<evidence type="ECO:0000256" key="2">
    <source>
        <dbReference type="ARBA" id="ARBA00022517"/>
    </source>
</evidence>
<dbReference type="PANTHER" id="PTHR47959:SF3">
    <property type="entry name" value="ATP-DEPENDENT RNA HELICASE SRMB"/>
    <property type="match status" value="1"/>
</dbReference>
<comment type="caution">
    <text evidence="13">The sequence shown here is derived from an EMBL/GenBank/DDBJ whole genome shotgun (WGS) entry which is preliminary data.</text>
</comment>
<dbReference type="InterPro" id="IPR014001">
    <property type="entry name" value="Helicase_ATP-bd"/>
</dbReference>
<dbReference type="PROSITE" id="PS51195">
    <property type="entry name" value="Q_MOTIF"/>
    <property type="match status" value="1"/>
</dbReference>
<dbReference type="GO" id="GO:0005829">
    <property type="term" value="C:cytosol"/>
    <property type="evidence" value="ECO:0007669"/>
    <property type="project" value="TreeGrafter"/>
</dbReference>
<proteinExistence type="inferred from homology"/>
<evidence type="ECO:0000313" key="14">
    <source>
        <dbReference type="Proteomes" id="UP001142444"/>
    </source>
</evidence>
<keyword evidence="4 7" id="KW-0378">Hydrolase</keyword>
<feature type="domain" description="Helicase C-terminal" evidence="11">
    <location>
        <begin position="242"/>
        <end position="391"/>
    </location>
</feature>
<dbReference type="NCBIfam" id="NF008394">
    <property type="entry name" value="PRK11192.1"/>
    <property type="match status" value="1"/>
</dbReference>
<dbReference type="RefSeq" id="WP_275217265.1">
    <property type="nucleotide sequence ID" value="NZ_CP103813.1"/>
</dbReference>
<keyword evidence="3 7" id="KW-0547">Nucleotide-binding</keyword>